<keyword evidence="1" id="KW-0812">Transmembrane</keyword>
<dbReference type="EMBL" id="MU864700">
    <property type="protein sequence ID" value="KAK4182250.1"/>
    <property type="molecule type" value="Genomic_DNA"/>
</dbReference>
<sequence>VLIRVCTTIFGSISTPGCFEAGCMSFADIVGVLLSIFGGIYLMLAYGQTRECGTDNCDALRSYPAGEYRNTAAYLLFA</sequence>
<dbReference type="Proteomes" id="UP001302126">
    <property type="component" value="Unassembled WGS sequence"/>
</dbReference>
<feature type="non-terminal residue" evidence="2">
    <location>
        <position position="78"/>
    </location>
</feature>
<reference evidence="2" key="1">
    <citation type="journal article" date="2023" name="Mol. Phylogenet. Evol.">
        <title>Genome-scale phylogeny and comparative genomics of the fungal order Sordariales.</title>
        <authorList>
            <person name="Hensen N."/>
            <person name="Bonometti L."/>
            <person name="Westerberg I."/>
            <person name="Brannstrom I.O."/>
            <person name="Guillou S."/>
            <person name="Cros-Aarteil S."/>
            <person name="Calhoun S."/>
            <person name="Haridas S."/>
            <person name="Kuo A."/>
            <person name="Mondo S."/>
            <person name="Pangilinan J."/>
            <person name="Riley R."/>
            <person name="LaButti K."/>
            <person name="Andreopoulos B."/>
            <person name="Lipzen A."/>
            <person name="Chen C."/>
            <person name="Yan M."/>
            <person name="Daum C."/>
            <person name="Ng V."/>
            <person name="Clum A."/>
            <person name="Steindorff A."/>
            <person name="Ohm R.A."/>
            <person name="Martin F."/>
            <person name="Silar P."/>
            <person name="Natvig D.O."/>
            <person name="Lalanne C."/>
            <person name="Gautier V."/>
            <person name="Ament-Velasquez S.L."/>
            <person name="Kruys A."/>
            <person name="Hutchinson M.I."/>
            <person name="Powell A.J."/>
            <person name="Barry K."/>
            <person name="Miller A.N."/>
            <person name="Grigoriev I.V."/>
            <person name="Debuchy R."/>
            <person name="Gladieux P."/>
            <person name="Hiltunen Thoren M."/>
            <person name="Johannesson H."/>
        </authorList>
    </citation>
    <scope>NUCLEOTIDE SEQUENCE</scope>
    <source>
        <strain evidence="2">PSN309</strain>
    </source>
</reference>
<gene>
    <name evidence="2" type="ORF">QBC35DRAFT_362315</name>
</gene>
<keyword evidence="3" id="KW-1185">Reference proteome</keyword>
<name>A0AAN6WI00_9PEZI</name>
<evidence type="ECO:0000256" key="1">
    <source>
        <dbReference type="SAM" id="Phobius"/>
    </source>
</evidence>
<keyword evidence="1" id="KW-0472">Membrane</keyword>
<protein>
    <submittedName>
        <fullName evidence="2">Uncharacterized protein</fullName>
    </submittedName>
</protein>
<comment type="caution">
    <text evidence="2">The sequence shown here is derived from an EMBL/GenBank/DDBJ whole genome shotgun (WGS) entry which is preliminary data.</text>
</comment>
<reference evidence="2" key="2">
    <citation type="submission" date="2023-05" db="EMBL/GenBank/DDBJ databases">
        <authorList>
            <consortium name="Lawrence Berkeley National Laboratory"/>
            <person name="Steindorff A."/>
            <person name="Hensen N."/>
            <person name="Bonometti L."/>
            <person name="Westerberg I."/>
            <person name="Brannstrom I.O."/>
            <person name="Guillou S."/>
            <person name="Cros-Aarteil S."/>
            <person name="Calhoun S."/>
            <person name="Haridas S."/>
            <person name="Kuo A."/>
            <person name="Mondo S."/>
            <person name="Pangilinan J."/>
            <person name="Riley R."/>
            <person name="Labutti K."/>
            <person name="Andreopoulos B."/>
            <person name="Lipzen A."/>
            <person name="Chen C."/>
            <person name="Yanf M."/>
            <person name="Daum C."/>
            <person name="Ng V."/>
            <person name="Clum A."/>
            <person name="Ohm R."/>
            <person name="Martin F."/>
            <person name="Silar P."/>
            <person name="Natvig D."/>
            <person name="Lalanne C."/>
            <person name="Gautier V."/>
            <person name="Ament-Velasquez S.L."/>
            <person name="Kruys A."/>
            <person name="Hutchinson M.I."/>
            <person name="Powell A.J."/>
            <person name="Barry K."/>
            <person name="Miller A.N."/>
            <person name="Grigoriev I.V."/>
            <person name="Debuchy R."/>
            <person name="Gladieux P."/>
            <person name="Thoren M.H."/>
            <person name="Johannesson H."/>
        </authorList>
    </citation>
    <scope>NUCLEOTIDE SEQUENCE</scope>
    <source>
        <strain evidence="2">PSN309</strain>
    </source>
</reference>
<proteinExistence type="predicted"/>
<evidence type="ECO:0000313" key="2">
    <source>
        <dbReference type="EMBL" id="KAK4182250.1"/>
    </source>
</evidence>
<accession>A0AAN6WI00</accession>
<feature type="transmembrane region" description="Helical" evidence="1">
    <location>
        <begin position="24"/>
        <end position="44"/>
    </location>
</feature>
<organism evidence="2 3">
    <name type="scientific">Podospora australis</name>
    <dbReference type="NCBI Taxonomy" id="1536484"/>
    <lineage>
        <taxon>Eukaryota</taxon>
        <taxon>Fungi</taxon>
        <taxon>Dikarya</taxon>
        <taxon>Ascomycota</taxon>
        <taxon>Pezizomycotina</taxon>
        <taxon>Sordariomycetes</taxon>
        <taxon>Sordariomycetidae</taxon>
        <taxon>Sordariales</taxon>
        <taxon>Podosporaceae</taxon>
        <taxon>Podospora</taxon>
    </lineage>
</organism>
<evidence type="ECO:0000313" key="3">
    <source>
        <dbReference type="Proteomes" id="UP001302126"/>
    </source>
</evidence>
<keyword evidence="1" id="KW-1133">Transmembrane helix</keyword>
<dbReference type="AlphaFoldDB" id="A0AAN6WI00"/>
<feature type="non-terminal residue" evidence="2">
    <location>
        <position position="1"/>
    </location>
</feature>